<dbReference type="InterPro" id="IPR009078">
    <property type="entry name" value="Ferritin-like_SF"/>
</dbReference>
<dbReference type="RefSeq" id="WP_342296516.1">
    <property type="nucleotide sequence ID" value="NZ_JBCEVZ010000008.1"/>
</dbReference>
<reference evidence="2 3" key="1">
    <citation type="journal article" date="2018" name="Arch. Microbiol.">
        <title>Hymenobacter segetis sp. nov., isolated from soil.</title>
        <authorList>
            <person name="Ten L.N."/>
            <person name="Lim S.J."/>
            <person name="Kim B.O."/>
            <person name="Kang I.K."/>
            <person name="Jung H.Y."/>
        </authorList>
    </citation>
    <scope>NUCLEOTIDE SEQUENCE [LARGE SCALE GENOMIC DNA]</scope>
    <source>
        <strain evidence="2 3">S7-3-11</strain>
    </source>
</reference>
<dbReference type="Pfam" id="PF09537">
    <property type="entry name" value="DUF2383"/>
    <property type="match status" value="1"/>
</dbReference>
<dbReference type="InterPro" id="IPR012347">
    <property type="entry name" value="Ferritin-like"/>
</dbReference>
<dbReference type="InterPro" id="IPR011971">
    <property type="entry name" value="CHP02284"/>
</dbReference>
<dbReference type="NCBIfam" id="TIGR02284">
    <property type="entry name" value="PA2169 family four-helix-bundle protein"/>
    <property type="match status" value="1"/>
</dbReference>
<keyword evidence="3" id="KW-1185">Reference proteome</keyword>
<accession>A0ABU9LSJ4</accession>
<dbReference type="Gene3D" id="1.20.1260.10">
    <property type="match status" value="1"/>
</dbReference>
<dbReference type="InterPro" id="IPR016920">
    <property type="entry name" value="UCP029477"/>
</dbReference>
<evidence type="ECO:0000259" key="1">
    <source>
        <dbReference type="Pfam" id="PF09537"/>
    </source>
</evidence>
<dbReference type="InterPro" id="IPR019052">
    <property type="entry name" value="DUF2383"/>
</dbReference>
<sequence>MATTNEKTSRAYIELLEINKTASKGYKEAADGVTNPQLKTELNRLAQQRTQFTNELTQQASRLGVDPNKTTFEGAATEVVAAVHRSWINVKAAVTGHNDAAILNECETGDTSALKAYDAALKAPDMPTPVKTVIEHQRSEIMAAKNAVTQLKSKMKPM</sequence>
<comment type="caution">
    <text evidence="2">The sequence shown here is derived from an EMBL/GenBank/DDBJ whole genome shotgun (WGS) entry which is preliminary data.</text>
</comment>
<dbReference type="EMBL" id="JBCEVZ010000008">
    <property type="protein sequence ID" value="MEL5993669.1"/>
    <property type="molecule type" value="Genomic_DNA"/>
</dbReference>
<dbReference type="Proteomes" id="UP001479606">
    <property type="component" value="Unassembled WGS sequence"/>
</dbReference>
<organism evidence="2 3">
    <name type="scientific">Hymenobacter segetis</name>
    <dbReference type="NCBI Taxonomy" id="2025509"/>
    <lineage>
        <taxon>Bacteria</taxon>
        <taxon>Pseudomonadati</taxon>
        <taxon>Bacteroidota</taxon>
        <taxon>Cytophagia</taxon>
        <taxon>Cytophagales</taxon>
        <taxon>Hymenobacteraceae</taxon>
        <taxon>Hymenobacter</taxon>
    </lineage>
</organism>
<feature type="domain" description="DUF2383" evidence="1">
    <location>
        <begin position="14"/>
        <end position="122"/>
    </location>
</feature>
<proteinExistence type="predicted"/>
<dbReference type="SUPFAM" id="SSF47240">
    <property type="entry name" value="Ferritin-like"/>
    <property type="match status" value="1"/>
</dbReference>
<protein>
    <submittedName>
        <fullName evidence="2">PA2169 family four-helix-bundle protein</fullName>
    </submittedName>
</protein>
<evidence type="ECO:0000313" key="2">
    <source>
        <dbReference type="EMBL" id="MEL5993669.1"/>
    </source>
</evidence>
<name>A0ABU9LSJ4_9BACT</name>
<dbReference type="PIRSF" id="PIRSF029477">
    <property type="entry name" value="UCP029477"/>
    <property type="match status" value="1"/>
</dbReference>
<evidence type="ECO:0000313" key="3">
    <source>
        <dbReference type="Proteomes" id="UP001479606"/>
    </source>
</evidence>
<gene>
    <name evidence="2" type="ORF">AAFH49_05575</name>
</gene>